<sequence>MRKMADYLNYLKSPYTIIGSVVTAGLVVNIYLAFVFVLPPYLNERQFNNQIDALQQQKAAIENKPIPAKVTDEDIQKLVEQVPTQEELVRFLFSIRELEASSGAIIETVSMGNVSSNDPLTALGLTSGNEEAPSTQQQNRSKSSTANGSSSSQKQAKNDQTTVAHDLTIAINGSYPSTVDFINGLYQMNRFVNVRKWTVTAGNTNPASSGMIASKAADETRENTRMVIEITIFSANAYEGKFKELPPLSPHIVDKRLDPTWTEEHFQALLRTTQPQQ</sequence>
<dbReference type="RefSeq" id="WP_155613956.1">
    <property type="nucleotide sequence ID" value="NZ_WNZX01000002.1"/>
</dbReference>
<comment type="caution">
    <text evidence="3">The sequence shown here is derived from an EMBL/GenBank/DDBJ whole genome shotgun (WGS) entry which is preliminary data.</text>
</comment>
<reference evidence="3 4" key="1">
    <citation type="submission" date="2019-11" db="EMBL/GenBank/DDBJ databases">
        <title>Draft genome sequences of five Paenibacillus species of dairy origin.</title>
        <authorList>
            <person name="Olajide A.M."/>
            <person name="Chen S."/>
            <person name="Lapointe G."/>
        </authorList>
    </citation>
    <scope>NUCLEOTIDE SEQUENCE [LARGE SCALE GENOMIC DNA]</scope>
    <source>
        <strain evidence="3 4">2CS3</strain>
    </source>
</reference>
<evidence type="ECO:0000313" key="3">
    <source>
        <dbReference type="EMBL" id="MUG69597.1"/>
    </source>
</evidence>
<dbReference type="AlphaFoldDB" id="A0A7X3CS35"/>
<proteinExistence type="predicted"/>
<feature type="region of interest" description="Disordered" evidence="1">
    <location>
        <begin position="120"/>
        <end position="160"/>
    </location>
</feature>
<accession>A0A7X3CS35</accession>
<protein>
    <submittedName>
        <fullName evidence="3">Uncharacterized protein</fullName>
    </submittedName>
</protein>
<name>A0A7X3CS35_9BACL</name>
<feature type="compositionally biased region" description="Polar residues" evidence="1">
    <location>
        <begin position="120"/>
        <end position="140"/>
    </location>
</feature>
<dbReference type="Proteomes" id="UP000450917">
    <property type="component" value="Unassembled WGS sequence"/>
</dbReference>
<dbReference type="EMBL" id="WNZX01000002">
    <property type="protein sequence ID" value="MUG69597.1"/>
    <property type="molecule type" value="Genomic_DNA"/>
</dbReference>
<dbReference type="Gene3D" id="3.30.70.60">
    <property type="match status" value="1"/>
</dbReference>
<dbReference type="InterPro" id="IPR014717">
    <property type="entry name" value="Transl_elong_EF1B/ribsomal_bS6"/>
</dbReference>
<keyword evidence="2" id="KW-1133">Transmembrane helix</keyword>
<feature type="transmembrane region" description="Helical" evidence="2">
    <location>
        <begin position="21"/>
        <end position="42"/>
    </location>
</feature>
<evidence type="ECO:0000256" key="1">
    <source>
        <dbReference type="SAM" id="MobiDB-lite"/>
    </source>
</evidence>
<evidence type="ECO:0000313" key="4">
    <source>
        <dbReference type="Proteomes" id="UP000450917"/>
    </source>
</evidence>
<keyword evidence="2" id="KW-0472">Membrane</keyword>
<organism evidence="3 4">
    <name type="scientific">Paenibacillus validus</name>
    <dbReference type="NCBI Taxonomy" id="44253"/>
    <lineage>
        <taxon>Bacteria</taxon>
        <taxon>Bacillati</taxon>
        <taxon>Bacillota</taxon>
        <taxon>Bacilli</taxon>
        <taxon>Bacillales</taxon>
        <taxon>Paenibacillaceae</taxon>
        <taxon>Paenibacillus</taxon>
    </lineage>
</organism>
<keyword evidence="2" id="KW-0812">Transmembrane</keyword>
<keyword evidence="4" id="KW-1185">Reference proteome</keyword>
<feature type="compositionally biased region" description="Low complexity" evidence="1">
    <location>
        <begin position="141"/>
        <end position="152"/>
    </location>
</feature>
<evidence type="ECO:0000256" key="2">
    <source>
        <dbReference type="SAM" id="Phobius"/>
    </source>
</evidence>
<gene>
    <name evidence="3" type="ORF">GNP93_02785</name>
</gene>